<dbReference type="Proteomes" id="UP000467385">
    <property type="component" value="Chromosome"/>
</dbReference>
<proteinExistence type="predicted"/>
<organism evidence="1 2">
    <name type="scientific">Mycobacterium conspicuum</name>
    <dbReference type="NCBI Taxonomy" id="44010"/>
    <lineage>
        <taxon>Bacteria</taxon>
        <taxon>Bacillati</taxon>
        <taxon>Actinomycetota</taxon>
        <taxon>Actinomycetes</taxon>
        <taxon>Mycobacteriales</taxon>
        <taxon>Mycobacteriaceae</taxon>
        <taxon>Mycobacterium</taxon>
    </lineage>
</organism>
<keyword evidence="2" id="KW-1185">Reference proteome</keyword>
<evidence type="ECO:0000313" key="1">
    <source>
        <dbReference type="EMBL" id="BBZ38713.1"/>
    </source>
</evidence>
<evidence type="ECO:0000313" key="2">
    <source>
        <dbReference type="Proteomes" id="UP000467385"/>
    </source>
</evidence>
<accession>A0A7I7YCJ9</accession>
<reference evidence="1 2" key="1">
    <citation type="journal article" date="2019" name="Emerg. Microbes Infect.">
        <title>Comprehensive subspecies identification of 175 nontuberculous mycobacteria species based on 7547 genomic profiles.</title>
        <authorList>
            <person name="Matsumoto Y."/>
            <person name="Kinjo T."/>
            <person name="Motooka D."/>
            <person name="Nabeya D."/>
            <person name="Jung N."/>
            <person name="Uechi K."/>
            <person name="Horii T."/>
            <person name="Iida T."/>
            <person name="Fujita J."/>
            <person name="Nakamura S."/>
        </authorList>
    </citation>
    <scope>NUCLEOTIDE SEQUENCE [LARGE SCALE GENOMIC DNA]</scope>
    <source>
        <strain evidence="1 2">JCM 14738</strain>
    </source>
</reference>
<sequence>MWSTGPVKDAELGRERTPLDGCRRYRPVRYTFDTRMRFLEVKIQDDWDPEVIQQWEQNQAQARQGILAQFGPIDGQRKIDDFMALDAAPFSVVAQHTEFLHQVRVSFVAGAYYPSLTASGALGERILNQLIITMRDDFPKSRKVTVPESFDDWDKAVEILRDDWGVLDEHTAKAFLKLKAIRHRSVHYSPALDWSTGRDQALEAIGVLQEIITALFSPIGPSPWLLNQAPGEFYVALDKETAPVVKHFLIPASVLVSPNHHWSPDKVVDDETYQVTFPELTDSEFVAHRTNRAIWPVHS</sequence>
<evidence type="ECO:0008006" key="3">
    <source>
        <dbReference type="Google" id="ProtNLM"/>
    </source>
</evidence>
<protein>
    <recommendedName>
        <fullName evidence="3">DUF4145 domain-containing protein</fullName>
    </recommendedName>
</protein>
<dbReference type="EMBL" id="AP022613">
    <property type="protein sequence ID" value="BBZ38713.1"/>
    <property type="molecule type" value="Genomic_DNA"/>
</dbReference>
<dbReference type="AlphaFoldDB" id="A0A7I7YCJ9"/>
<name>A0A7I7YCJ9_9MYCO</name>
<gene>
    <name evidence="1" type="ORF">MCNS_17760</name>
</gene>